<protein>
    <submittedName>
        <fullName evidence="1">8455_t:CDS:1</fullName>
    </submittedName>
</protein>
<accession>A0ACA9LYM3</accession>
<gene>
    <name evidence="1" type="ORF">RPERSI_LOCUS4186</name>
</gene>
<reference evidence="1" key="1">
    <citation type="submission" date="2021-06" db="EMBL/GenBank/DDBJ databases">
        <authorList>
            <person name="Kallberg Y."/>
            <person name="Tangrot J."/>
            <person name="Rosling A."/>
        </authorList>
    </citation>
    <scope>NUCLEOTIDE SEQUENCE</scope>
    <source>
        <strain evidence="1">MA461A</strain>
    </source>
</reference>
<evidence type="ECO:0000313" key="2">
    <source>
        <dbReference type="Proteomes" id="UP000789920"/>
    </source>
</evidence>
<name>A0ACA9LYM3_9GLOM</name>
<proteinExistence type="predicted"/>
<evidence type="ECO:0000313" key="1">
    <source>
        <dbReference type="EMBL" id="CAG8556678.1"/>
    </source>
</evidence>
<comment type="caution">
    <text evidence="1">The sequence shown here is derived from an EMBL/GenBank/DDBJ whole genome shotgun (WGS) entry which is preliminary data.</text>
</comment>
<dbReference type="Proteomes" id="UP000789920">
    <property type="component" value="Unassembled WGS sequence"/>
</dbReference>
<dbReference type="EMBL" id="CAJVQC010005648">
    <property type="protein sequence ID" value="CAG8556678.1"/>
    <property type="molecule type" value="Genomic_DNA"/>
</dbReference>
<sequence>MTSHNIPDLDMMVLKQSANDLKDDPNNDERLILNVGGIKYETFRSTLTAYPDTLLGTMFQKRNNVLLHPLHTDNGACEYFFDRNGRAFHYILEYYRTGKLFFLENIRSSNLQSNLLDKSPSQDLLPQLRCHCQCPDAVFYQEILAEMDYFQIPYSIPPKPKVQYPPSSTLDSFILMLKSAMLTARDNFDIYVEIVFPQRNKSKFSVNPDAACILNIVKPYAENGYAILDIFGDEIGCYLTKVIPNFTWSLQKNTIYHPHRYFVDMSINSECLDKQTVLNESKFLGPDNIDEIG</sequence>
<keyword evidence="2" id="KW-1185">Reference proteome</keyword>
<organism evidence="1 2">
    <name type="scientific">Racocetra persica</name>
    <dbReference type="NCBI Taxonomy" id="160502"/>
    <lineage>
        <taxon>Eukaryota</taxon>
        <taxon>Fungi</taxon>
        <taxon>Fungi incertae sedis</taxon>
        <taxon>Mucoromycota</taxon>
        <taxon>Glomeromycotina</taxon>
        <taxon>Glomeromycetes</taxon>
        <taxon>Diversisporales</taxon>
        <taxon>Gigasporaceae</taxon>
        <taxon>Racocetra</taxon>
    </lineage>
</organism>